<dbReference type="Proteomes" id="UP001163823">
    <property type="component" value="Chromosome 3"/>
</dbReference>
<dbReference type="AlphaFoldDB" id="A0AAD7VJ03"/>
<feature type="region of interest" description="Disordered" evidence="1">
    <location>
        <begin position="17"/>
        <end position="60"/>
    </location>
</feature>
<evidence type="ECO:0000313" key="2">
    <source>
        <dbReference type="EMBL" id="KAJ7977319.1"/>
    </source>
</evidence>
<evidence type="ECO:0000256" key="1">
    <source>
        <dbReference type="SAM" id="MobiDB-lite"/>
    </source>
</evidence>
<reference evidence="2" key="1">
    <citation type="journal article" date="2023" name="Science">
        <title>Elucidation of the pathway for biosynthesis of saponin adjuvants from the soapbark tree.</title>
        <authorList>
            <person name="Reed J."/>
            <person name="Orme A."/>
            <person name="El-Demerdash A."/>
            <person name="Owen C."/>
            <person name="Martin L.B.B."/>
            <person name="Misra R.C."/>
            <person name="Kikuchi S."/>
            <person name="Rejzek M."/>
            <person name="Martin A.C."/>
            <person name="Harkess A."/>
            <person name="Leebens-Mack J."/>
            <person name="Louveau T."/>
            <person name="Stephenson M.J."/>
            <person name="Osbourn A."/>
        </authorList>
    </citation>
    <scope>NUCLEOTIDE SEQUENCE</scope>
    <source>
        <strain evidence="2">S10</strain>
    </source>
</reference>
<evidence type="ECO:0000313" key="3">
    <source>
        <dbReference type="Proteomes" id="UP001163823"/>
    </source>
</evidence>
<comment type="caution">
    <text evidence="2">The sequence shown here is derived from an EMBL/GenBank/DDBJ whole genome shotgun (WGS) entry which is preliminary data.</text>
</comment>
<dbReference type="KEGG" id="qsa:O6P43_006966"/>
<proteinExistence type="predicted"/>
<accession>A0AAD7VJ03</accession>
<gene>
    <name evidence="2" type="ORF">O6P43_006966</name>
</gene>
<dbReference type="EMBL" id="JARAOO010000003">
    <property type="protein sequence ID" value="KAJ7977319.1"/>
    <property type="molecule type" value="Genomic_DNA"/>
</dbReference>
<organism evidence="2 3">
    <name type="scientific">Quillaja saponaria</name>
    <name type="common">Soap bark tree</name>
    <dbReference type="NCBI Taxonomy" id="32244"/>
    <lineage>
        <taxon>Eukaryota</taxon>
        <taxon>Viridiplantae</taxon>
        <taxon>Streptophyta</taxon>
        <taxon>Embryophyta</taxon>
        <taxon>Tracheophyta</taxon>
        <taxon>Spermatophyta</taxon>
        <taxon>Magnoliopsida</taxon>
        <taxon>eudicotyledons</taxon>
        <taxon>Gunneridae</taxon>
        <taxon>Pentapetalae</taxon>
        <taxon>rosids</taxon>
        <taxon>fabids</taxon>
        <taxon>Fabales</taxon>
        <taxon>Quillajaceae</taxon>
        <taxon>Quillaja</taxon>
    </lineage>
</organism>
<feature type="compositionally biased region" description="Basic residues" evidence="1">
    <location>
        <begin position="30"/>
        <end position="49"/>
    </location>
</feature>
<protein>
    <submittedName>
        <fullName evidence="2">Uncharacterized protein</fullName>
    </submittedName>
</protein>
<sequence>MDEKELLTYLDDSTRPVFSSVGASSSKKTNYSHKKKEKKKKKSYRRTPRVRAESSSKLAPKTCKKTNTVVPFAFDFDQSKKDEYFFW</sequence>
<name>A0AAD7VJ03_QUISA</name>
<keyword evidence="3" id="KW-1185">Reference proteome</keyword>